<evidence type="ECO:0000256" key="1">
    <source>
        <dbReference type="ARBA" id="ARBA00004251"/>
    </source>
</evidence>
<keyword evidence="4" id="KW-0597">Phosphoprotein</keyword>
<evidence type="ECO:0000313" key="16">
    <source>
        <dbReference type="EMBL" id="MBN3289842.1"/>
    </source>
</evidence>
<dbReference type="SUPFAM" id="SSF49265">
    <property type="entry name" value="Fibronectin type III"/>
    <property type="match status" value="4"/>
</dbReference>
<feature type="non-terminal residue" evidence="16">
    <location>
        <position position="1"/>
    </location>
</feature>
<keyword evidence="10" id="KW-1015">Disulfide bond</keyword>
<protein>
    <submittedName>
        <fullName evidence="16">LIFR factor</fullName>
    </submittedName>
</protein>
<feature type="region of interest" description="Disordered" evidence="13">
    <location>
        <begin position="28"/>
        <end position="53"/>
    </location>
</feature>
<evidence type="ECO:0000256" key="13">
    <source>
        <dbReference type="SAM" id="MobiDB-lite"/>
    </source>
</evidence>
<evidence type="ECO:0000256" key="14">
    <source>
        <dbReference type="SAM" id="Phobius"/>
    </source>
</evidence>
<dbReference type="Pfam" id="PF17971">
    <property type="entry name" value="LIFR_D2"/>
    <property type="match status" value="1"/>
</dbReference>
<dbReference type="SMART" id="SM00060">
    <property type="entry name" value="FN3"/>
    <property type="match status" value="3"/>
</dbReference>
<dbReference type="Pfam" id="PF00041">
    <property type="entry name" value="fn3"/>
    <property type="match status" value="1"/>
</dbReference>
<feature type="domain" description="Fibronectin type-III" evidence="15">
    <location>
        <begin position="778"/>
        <end position="884"/>
    </location>
</feature>
<gene>
    <name evidence="16" type="primary">Lifr_0</name>
    <name evidence="16" type="ORF">GTO92_0014869</name>
</gene>
<keyword evidence="17" id="KW-1185">Reference proteome</keyword>
<keyword evidence="5 14" id="KW-0812">Transmembrane</keyword>
<comment type="caution">
    <text evidence="16">The sequence shown here is derived from an EMBL/GenBank/DDBJ whole genome shotgun (WGS) entry which is preliminary data.</text>
</comment>
<dbReference type="Proteomes" id="UP001166052">
    <property type="component" value="Unassembled WGS sequence"/>
</dbReference>
<keyword evidence="12" id="KW-0325">Glycoprotein</keyword>
<accession>A0ABS2YSV2</accession>
<evidence type="ECO:0000256" key="3">
    <source>
        <dbReference type="ARBA" id="ARBA00022475"/>
    </source>
</evidence>
<dbReference type="InterPro" id="IPR003529">
    <property type="entry name" value="Hematopoietin_rcpt_Gp130_CS"/>
</dbReference>
<dbReference type="Pfam" id="PF21177">
    <property type="entry name" value="LIF-R_Ig-like"/>
    <property type="match status" value="1"/>
</dbReference>
<keyword evidence="9 14" id="KW-0472">Membrane</keyword>
<dbReference type="PROSITE" id="PS01353">
    <property type="entry name" value="HEMATOPO_REC_L_F2"/>
    <property type="match status" value="1"/>
</dbReference>
<evidence type="ECO:0000256" key="5">
    <source>
        <dbReference type="ARBA" id="ARBA00022692"/>
    </source>
</evidence>
<comment type="similarity">
    <text evidence="2">Belongs to the type I cytokine receptor family. Type 2 subfamily.</text>
</comment>
<evidence type="ECO:0000256" key="2">
    <source>
        <dbReference type="ARBA" id="ARBA00008921"/>
    </source>
</evidence>
<dbReference type="InterPro" id="IPR003961">
    <property type="entry name" value="FN3_dom"/>
</dbReference>
<feature type="compositionally biased region" description="Polar residues" evidence="13">
    <location>
        <begin position="1078"/>
        <end position="1091"/>
    </location>
</feature>
<evidence type="ECO:0000259" key="15">
    <source>
        <dbReference type="PROSITE" id="PS50853"/>
    </source>
</evidence>
<dbReference type="Pfam" id="PF25552">
    <property type="entry name" value="LIFR_D4"/>
    <property type="match status" value="1"/>
</dbReference>
<dbReference type="PROSITE" id="PS50853">
    <property type="entry name" value="FN3"/>
    <property type="match status" value="2"/>
</dbReference>
<evidence type="ECO:0000256" key="4">
    <source>
        <dbReference type="ARBA" id="ARBA00022553"/>
    </source>
</evidence>
<proteinExistence type="inferred from homology"/>
<evidence type="ECO:0000313" key="17">
    <source>
        <dbReference type="Proteomes" id="UP001166052"/>
    </source>
</evidence>
<name>A0ABS2YSV2_POLSE</name>
<feature type="transmembrane region" description="Helical" evidence="14">
    <location>
        <begin position="886"/>
        <end position="911"/>
    </location>
</feature>
<keyword evidence="7" id="KW-0677">Repeat</keyword>
<keyword evidence="6" id="KW-0732">Signal</keyword>
<dbReference type="CDD" id="cd00063">
    <property type="entry name" value="FN3"/>
    <property type="match status" value="1"/>
</dbReference>
<dbReference type="InterPro" id="IPR050379">
    <property type="entry name" value="Type-I_Cytokine_Rcpt"/>
</dbReference>
<dbReference type="PANTHER" id="PTHR23036">
    <property type="entry name" value="CYTOKINE RECEPTOR"/>
    <property type="match status" value="1"/>
</dbReference>
<dbReference type="Pfam" id="PF18207">
    <property type="entry name" value="LIFR_N"/>
    <property type="match status" value="1"/>
</dbReference>
<evidence type="ECO:0000256" key="11">
    <source>
        <dbReference type="ARBA" id="ARBA00023170"/>
    </source>
</evidence>
<sequence length="1141" mass="127486">MISSIIGKAWNCSNEQLREPNCIGVPDRPELHLVSSQPPRPTPPLDSSWQPEEHVPLSDIPTNLECVTYDLTNISCSWNSMVGTNLESIYKVCIGSKCETTTERTATFPFIIFPSSQAINITESNSQGSATSNFLVTEEDIVFIPPAPEKVMLNITSLWTLSVSWTDEFSKCLHMEYQIQVLLTEKMQVVYNGSYFAHLENAGRIFQLTWTSSMPLECTSHSVQIRGICQDKFLLTKKVWSPWSPLTTIPGADKQQRSEILVLPLDSVTPVGSNMTFCCIVPSGYSITSIMYGSEKLPLIDLGSRSKAIIKYNQPFSSSSGANIICNADPNESDGTVIFVGYPPDDHQLTCETRDLKTINCMWNKGRPTHLLGLRRTVYEIIERISGNSTSCHSALNGQTNTCLLMALTDQNHYKFLLKAKNQLGESEATDEMILEQRVCPKEFKSVDIMFVSSRDARVSLSWEDSFEKITLLCQVQLQTIDSLDVRNYTLAGPAAGQRFLINLDHLHPFTAYNFQVRCSSADYFWKWNNWTPAMTFRTKEEASSKAPDVWRTIKDTGSGIILTVVWKKAIRTESQNIKDPTFHVDMFSLAAVYDTDKVKIQKRKLSVKIPLSRSEANGIITNYEITIKDLFNNRTDQHISVSGALNTSTVPLGYSKYTVLVTASNLAGMSPTSEFSVATLTDFDNILSIVYNRGGYFNLSWPQSNNVTCGYVVEWYAFMDQQMYNLQWMKFPSNLSEAKIASDTFEGGILYHFNIYGCTDHGHFLIMKKQGYSLELAPSHAVKFKVLSTTSSSVILEWKSLPIECQRGFIRGYVIYYMQQVNSNSSIARSGSPGEKWINITDPDIRNWTVTQLKSTNYQFTVTAYTEGGESPREMVFVSLNDNSVGLILAILIPLGAIAVFTLLVSVFCYKKRKWVKDTFYPEIPKPEINGSDWPVNERVPGNSTLEVQPCMVNGVQIVESMHGEKDAEILDICKVETISSNNSQIEEDGSESESINHTVVSYYPQIVDDVPKSSSDTSSGSVDSCLTQVTYTGIQQQQQLSESKNVEGYRPQMKLQTFPLNLNETAPSPDLPEPSTGYQPQTNASSWSLESPEVNASIGSPTSVNSTQFLLPDQAAGDEQQSHALGWAFTNFFSSTGKH</sequence>
<keyword evidence="11" id="KW-0675">Receptor</keyword>
<feature type="region of interest" description="Disordered" evidence="13">
    <location>
        <begin position="1064"/>
        <end position="1104"/>
    </location>
</feature>
<keyword evidence="8 14" id="KW-1133">Transmembrane helix</keyword>
<dbReference type="InterPro" id="IPR040817">
    <property type="entry name" value="LIFR_D2"/>
</dbReference>
<dbReference type="Gene3D" id="2.60.40.10">
    <property type="entry name" value="Immunoglobulins"/>
    <property type="match status" value="7"/>
</dbReference>
<dbReference type="InterPro" id="IPR040901">
    <property type="entry name" value="LIFR_N"/>
</dbReference>
<evidence type="ECO:0000256" key="6">
    <source>
        <dbReference type="ARBA" id="ARBA00022729"/>
    </source>
</evidence>
<feature type="non-terminal residue" evidence="16">
    <location>
        <position position="1141"/>
    </location>
</feature>
<feature type="domain" description="Fibronectin type-III" evidence="15">
    <location>
        <begin position="592"/>
        <end position="685"/>
    </location>
</feature>
<dbReference type="PANTHER" id="PTHR23036:SF95">
    <property type="entry name" value="ONCOSTATIN-M-SPECIFIC RECEPTOR SUBUNIT BETA"/>
    <property type="match status" value="1"/>
</dbReference>
<dbReference type="InterPro" id="IPR048497">
    <property type="entry name" value="LIF-R-like_Ig-like"/>
</dbReference>
<reference evidence="16" key="1">
    <citation type="journal article" date="2021" name="Cell">
        <title>Tracing the genetic footprints of vertebrate landing in non-teleost ray-finned fishes.</title>
        <authorList>
            <person name="Bi X."/>
            <person name="Wang K."/>
            <person name="Yang L."/>
            <person name="Pan H."/>
            <person name="Jiang H."/>
            <person name="Wei Q."/>
            <person name="Fang M."/>
            <person name="Yu H."/>
            <person name="Zhu C."/>
            <person name="Cai Y."/>
            <person name="He Y."/>
            <person name="Gan X."/>
            <person name="Zeng H."/>
            <person name="Yu D."/>
            <person name="Zhu Y."/>
            <person name="Jiang H."/>
            <person name="Qiu Q."/>
            <person name="Yang H."/>
            <person name="Zhang Y.E."/>
            <person name="Wang W."/>
            <person name="Zhu M."/>
            <person name="He S."/>
            <person name="Zhang G."/>
        </authorList>
    </citation>
    <scope>NUCLEOTIDE SEQUENCE</scope>
    <source>
        <strain evidence="16">Bchr_001</strain>
    </source>
</reference>
<evidence type="ECO:0000256" key="8">
    <source>
        <dbReference type="ARBA" id="ARBA00022989"/>
    </source>
</evidence>
<evidence type="ECO:0000256" key="7">
    <source>
        <dbReference type="ARBA" id="ARBA00022737"/>
    </source>
</evidence>
<evidence type="ECO:0000256" key="12">
    <source>
        <dbReference type="ARBA" id="ARBA00023180"/>
    </source>
</evidence>
<comment type="subcellular location">
    <subcellularLocation>
        <location evidence="1">Cell membrane</location>
        <topology evidence="1">Single-pass type I membrane protein</topology>
    </subcellularLocation>
</comment>
<dbReference type="InterPro" id="IPR013783">
    <property type="entry name" value="Ig-like_fold"/>
</dbReference>
<evidence type="ECO:0000256" key="9">
    <source>
        <dbReference type="ARBA" id="ARBA00023136"/>
    </source>
</evidence>
<dbReference type="EMBL" id="JAAWVN010004987">
    <property type="protein sequence ID" value="MBN3289842.1"/>
    <property type="molecule type" value="Genomic_DNA"/>
</dbReference>
<dbReference type="InterPro" id="IPR036116">
    <property type="entry name" value="FN3_sf"/>
</dbReference>
<keyword evidence="3" id="KW-1003">Cell membrane</keyword>
<evidence type="ECO:0000256" key="10">
    <source>
        <dbReference type="ARBA" id="ARBA00023157"/>
    </source>
</evidence>
<organism evidence="16 17">
    <name type="scientific">Polypterus senegalus</name>
    <name type="common">Senegal bichir</name>
    <dbReference type="NCBI Taxonomy" id="55291"/>
    <lineage>
        <taxon>Eukaryota</taxon>
        <taxon>Metazoa</taxon>
        <taxon>Chordata</taxon>
        <taxon>Craniata</taxon>
        <taxon>Vertebrata</taxon>
        <taxon>Euteleostomi</taxon>
        <taxon>Actinopterygii</taxon>
        <taxon>Polypteriformes</taxon>
        <taxon>Polypteridae</taxon>
        <taxon>Polypterus</taxon>
    </lineage>
</organism>